<accession>A0A0R2M335</accession>
<dbReference type="EMBL" id="JQCA01000014">
    <property type="protein sequence ID" value="KRO05139.1"/>
    <property type="molecule type" value="Genomic_DNA"/>
</dbReference>
<keyword evidence="2" id="KW-1185">Reference proteome</keyword>
<proteinExistence type="predicted"/>
<organism evidence="1 2">
    <name type="scientific">Levilactobacillus paucivorans</name>
    <dbReference type="NCBI Taxonomy" id="616990"/>
    <lineage>
        <taxon>Bacteria</taxon>
        <taxon>Bacillati</taxon>
        <taxon>Bacillota</taxon>
        <taxon>Bacilli</taxon>
        <taxon>Lactobacillales</taxon>
        <taxon>Lactobacillaceae</taxon>
        <taxon>Levilactobacillus</taxon>
    </lineage>
</organism>
<dbReference type="PATRIC" id="fig|616990.3.peg.378"/>
<protein>
    <submittedName>
        <fullName evidence="1">Uncharacterized protein</fullName>
    </submittedName>
</protein>
<comment type="caution">
    <text evidence="1">The sequence shown here is derived from an EMBL/GenBank/DDBJ whole genome shotgun (WGS) entry which is preliminary data.</text>
</comment>
<reference evidence="1 2" key="1">
    <citation type="journal article" date="2015" name="Genome Announc.">
        <title>Expanding the biotechnology potential of lactobacilli through comparative genomics of 213 strains and associated genera.</title>
        <authorList>
            <person name="Sun Z."/>
            <person name="Harris H.M."/>
            <person name="McCann A."/>
            <person name="Guo C."/>
            <person name="Argimon S."/>
            <person name="Zhang W."/>
            <person name="Yang X."/>
            <person name="Jeffery I.B."/>
            <person name="Cooney J.C."/>
            <person name="Kagawa T.F."/>
            <person name="Liu W."/>
            <person name="Song Y."/>
            <person name="Salvetti E."/>
            <person name="Wrobel A."/>
            <person name="Rasinkangas P."/>
            <person name="Parkhill J."/>
            <person name="Rea M.C."/>
            <person name="O'Sullivan O."/>
            <person name="Ritari J."/>
            <person name="Douillard F.P."/>
            <person name="Paul Ross R."/>
            <person name="Yang R."/>
            <person name="Briner A.E."/>
            <person name="Felis G.E."/>
            <person name="de Vos W.M."/>
            <person name="Barrangou R."/>
            <person name="Klaenhammer T.R."/>
            <person name="Caufield P.W."/>
            <person name="Cui Y."/>
            <person name="Zhang H."/>
            <person name="O'Toole P.W."/>
        </authorList>
    </citation>
    <scope>NUCLEOTIDE SEQUENCE [LARGE SCALE GENOMIC DNA]</scope>
    <source>
        <strain evidence="1 2">DSM 22467</strain>
    </source>
</reference>
<dbReference type="AlphaFoldDB" id="A0A0R2M335"/>
<dbReference type="Proteomes" id="UP000051906">
    <property type="component" value="Unassembled WGS sequence"/>
</dbReference>
<sequence>MVCENGIGDPKKTPGAKGIWKFKVGVKDSGKPTRLYNRKWSQFVDGLTLKGIKDTGVEAENIQIIGGDIYLSVTYHDVKNGVSHMAKNRLYHFDKTLI</sequence>
<gene>
    <name evidence="1" type="ORF">IV54_GL000350</name>
</gene>
<name>A0A0R2M335_9LACO</name>
<evidence type="ECO:0000313" key="1">
    <source>
        <dbReference type="EMBL" id="KRO05139.1"/>
    </source>
</evidence>
<evidence type="ECO:0000313" key="2">
    <source>
        <dbReference type="Proteomes" id="UP000051906"/>
    </source>
</evidence>
<dbReference type="RefSeq" id="WP_057877498.1">
    <property type="nucleotide sequence ID" value="NZ_JQCA01000014.1"/>
</dbReference>